<dbReference type="UniPathway" id="UPA00219"/>
<protein>
    <submittedName>
        <fullName evidence="9">Peptidoglycan transpeptidase (ErfK-YbiS-YhnG family)</fullName>
    </submittedName>
</protein>
<dbReference type="PANTHER" id="PTHR30582">
    <property type="entry name" value="L,D-TRANSPEPTIDASE"/>
    <property type="match status" value="1"/>
</dbReference>
<dbReference type="GO" id="GO:0016740">
    <property type="term" value="F:transferase activity"/>
    <property type="evidence" value="ECO:0007669"/>
    <property type="project" value="UniProtKB-KW"/>
</dbReference>
<feature type="domain" description="L,D-TPase catalytic" evidence="8">
    <location>
        <begin position="361"/>
        <end position="485"/>
    </location>
</feature>
<name>A0A4R6PZY5_9FIRM</name>
<dbReference type="Gene3D" id="3.10.20.800">
    <property type="match status" value="1"/>
</dbReference>
<comment type="caution">
    <text evidence="9">The sequence shown here is derived from an EMBL/GenBank/DDBJ whole genome shotgun (WGS) entry which is preliminary data.</text>
</comment>
<keyword evidence="7" id="KW-0472">Membrane</keyword>
<evidence type="ECO:0000313" key="9">
    <source>
        <dbReference type="EMBL" id="TDP51965.1"/>
    </source>
</evidence>
<evidence type="ECO:0000256" key="2">
    <source>
        <dbReference type="ARBA" id="ARBA00022679"/>
    </source>
</evidence>
<dbReference type="PANTHER" id="PTHR30582:SF33">
    <property type="entry name" value="EXPORTED PROTEIN"/>
    <property type="match status" value="1"/>
</dbReference>
<keyword evidence="4 6" id="KW-0573">Peptidoglycan synthesis</keyword>
<gene>
    <name evidence="9" type="ORF">EV211_12824</name>
</gene>
<evidence type="ECO:0000256" key="5">
    <source>
        <dbReference type="ARBA" id="ARBA00023316"/>
    </source>
</evidence>
<keyword evidence="2" id="KW-0808">Transferase</keyword>
<dbReference type="GO" id="GO:0005576">
    <property type="term" value="C:extracellular region"/>
    <property type="evidence" value="ECO:0007669"/>
    <property type="project" value="TreeGrafter"/>
</dbReference>
<dbReference type="InterPro" id="IPR005490">
    <property type="entry name" value="LD_TPept_cat_dom"/>
</dbReference>
<feature type="transmembrane region" description="Helical" evidence="7">
    <location>
        <begin position="27"/>
        <end position="49"/>
    </location>
</feature>
<keyword evidence="3 6" id="KW-0133">Cell shape</keyword>
<dbReference type="OrthoDB" id="3176960at2"/>
<accession>A0A4R6PZY5</accession>
<proteinExistence type="predicted"/>
<evidence type="ECO:0000313" key="10">
    <source>
        <dbReference type="Proteomes" id="UP000295500"/>
    </source>
</evidence>
<dbReference type="InterPro" id="IPR038054">
    <property type="entry name" value="LD_TPept-like_central_sf"/>
</dbReference>
<keyword evidence="10" id="KW-1185">Reference proteome</keyword>
<evidence type="ECO:0000256" key="3">
    <source>
        <dbReference type="ARBA" id="ARBA00022960"/>
    </source>
</evidence>
<sequence length="486" mass="54250">MSNANNRGLHDKNENTKPELNLNKNKIIALIVIILAILVACILLDKFVFEPNTFKSGSTINNVDVSGMNATEAENALTTEWNTKSITIKSHGNAIGRISDFDYEYNIKGSVEDCLKPGFFQAMVRTFNKSKRNMTISMTIAKTTESFNDQFQSLNIVRNGKGTIKTKNAHVDMSNTKFKIVKEVYGNNLNEGKLKKAIMKSIADGKNVFNYNSKKYYTRPSIKSTSESLKVRQEYCKKYLKTKITYKSAAGTYVVTPYYLDKMISYNDEGQITVKEKAVSSFVKNVLSTKCSTVGATRRFHSKNGGTYTVYGGTYGYTLNTKKETAKLIKDLKTEKDVTRKPVYSSTGYGSPSQGSDIGNTYVEVDLSSQYLWCVVNGKTVVSTSVVTGTTSTGHRTPSGTYYFLYKTRNETLKGNNTDGSKYATKVKYWMPFYNGDGCHDAWWRSSFGGTIYKFGGSHGCVNMPSTQAARLYNYVEAGMPIVIYN</sequence>
<keyword evidence="7" id="KW-1133">Transmembrane helix</keyword>
<dbReference type="AlphaFoldDB" id="A0A4R6PZY5"/>
<dbReference type="CDD" id="cd16913">
    <property type="entry name" value="YkuD_like"/>
    <property type="match status" value="1"/>
</dbReference>
<dbReference type="InterPro" id="IPR038063">
    <property type="entry name" value="Transpep_catalytic_dom"/>
</dbReference>
<feature type="active site" description="Proton donor/acceptor" evidence="6">
    <location>
        <position position="440"/>
    </location>
</feature>
<dbReference type="EMBL" id="SNXO01000028">
    <property type="protein sequence ID" value="TDP51965.1"/>
    <property type="molecule type" value="Genomic_DNA"/>
</dbReference>
<organism evidence="9 10">
    <name type="scientific">Aminicella lysinilytica</name>
    <dbReference type="NCBI Taxonomy" id="433323"/>
    <lineage>
        <taxon>Bacteria</taxon>
        <taxon>Bacillati</taxon>
        <taxon>Bacillota</taxon>
        <taxon>Clostridia</taxon>
        <taxon>Peptostreptococcales</taxon>
        <taxon>Anaerovoracaceae</taxon>
        <taxon>Aminicella</taxon>
    </lineage>
</organism>
<reference evidence="9 10" key="1">
    <citation type="submission" date="2019-03" db="EMBL/GenBank/DDBJ databases">
        <title>Genomic Encyclopedia of Type Strains, Phase IV (KMG-IV): sequencing the most valuable type-strain genomes for metagenomic binning, comparative biology and taxonomic classification.</title>
        <authorList>
            <person name="Goeker M."/>
        </authorList>
    </citation>
    <scope>NUCLEOTIDE SEQUENCE [LARGE SCALE GENOMIC DNA]</scope>
    <source>
        <strain evidence="9 10">DSM 28287</strain>
    </source>
</reference>
<comment type="pathway">
    <text evidence="1 6">Cell wall biogenesis; peptidoglycan biosynthesis.</text>
</comment>
<dbReference type="GO" id="GO:0018104">
    <property type="term" value="P:peptidoglycan-protein cross-linking"/>
    <property type="evidence" value="ECO:0007669"/>
    <property type="project" value="TreeGrafter"/>
</dbReference>
<dbReference type="Proteomes" id="UP000295500">
    <property type="component" value="Unassembled WGS sequence"/>
</dbReference>
<dbReference type="Pfam" id="PF03734">
    <property type="entry name" value="YkuD"/>
    <property type="match status" value="1"/>
</dbReference>
<dbReference type="RefSeq" id="WP_133528877.1">
    <property type="nucleotide sequence ID" value="NZ_SNXO01000028.1"/>
</dbReference>
<dbReference type="SUPFAM" id="SSF143985">
    <property type="entry name" value="L,D-transpeptidase pre-catalytic domain-like"/>
    <property type="match status" value="1"/>
</dbReference>
<evidence type="ECO:0000256" key="1">
    <source>
        <dbReference type="ARBA" id="ARBA00004752"/>
    </source>
</evidence>
<evidence type="ECO:0000256" key="7">
    <source>
        <dbReference type="SAM" id="Phobius"/>
    </source>
</evidence>
<evidence type="ECO:0000256" key="4">
    <source>
        <dbReference type="ARBA" id="ARBA00022984"/>
    </source>
</evidence>
<keyword evidence="7" id="KW-0812">Transmembrane</keyword>
<dbReference type="Gene3D" id="2.40.440.10">
    <property type="entry name" value="L,D-transpeptidase catalytic domain-like"/>
    <property type="match status" value="1"/>
</dbReference>
<evidence type="ECO:0000259" key="8">
    <source>
        <dbReference type="PROSITE" id="PS52029"/>
    </source>
</evidence>
<dbReference type="SUPFAM" id="SSF141523">
    <property type="entry name" value="L,D-transpeptidase catalytic domain-like"/>
    <property type="match status" value="1"/>
</dbReference>
<dbReference type="GO" id="GO:0071972">
    <property type="term" value="F:peptidoglycan L,D-transpeptidase activity"/>
    <property type="evidence" value="ECO:0007669"/>
    <property type="project" value="TreeGrafter"/>
</dbReference>
<evidence type="ECO:0000256" key="6">
    <source>
        <dbReference type="PROSITE-ProRule" id="PRU01373"/>
    </source>
</evidence>
<feature type="active site" description="Nucleophile" evidence="6">
    <location>
        <position position="461"/>
    </location>
</feature>
<dbReference type="PROSITE" id="PS52029">
    <property type="entry name" value="LD_TPASE"/>
    <property type="match status" value="1"/>
</dbReference>
<dbReference type="InterPro" id="IPR050979">
    <property type="entry name" value="LD-transpeptidase"/>
</dbReference>
<dbReference type="GO" id="GO:0008360">
    <property type="term" value="P:regulation of cell shape"/>
    <property type="evidence" value="ECO:0007669"/>
    <property type="project" value="UniProtKB-UniRule"/>
</dbReference>
<keyword evidence="5 6" id="KW-0961">Cell wall biogenesis/degradation</keyword>
<dbReference type="GO" id="GO:0071555">
    <property type="term" value="P:cell wall organization"/>
    <property type="evidence" value="ECO:0007669"/>
    <property type="project" value="UniProtKB-UniRule"/>
</dbReference>